<dbReference type="Gene3D" id="6.20.50.20">
    <property type="match status" value="1"/>
</dbReference>
<dbReference type="InParanoid" id="A0A165V4D5"/>
<keyword evidence="1" id="KW-0819">tRNA processing</keyword>
<dbReference type="STRING" id="1314782.A0A165V4D5"/>
<feature type="region of interest" description="Disordered" evidence="5">
    <location>
        <begin position="44"/>
        <end position="67"/>
    </location>
</feature>
<feature type="compositionally biased region" description="Basic and acidic residues" evidence="5">
    <location>
        <begin position="58"/>
        <end position="67"/>
    </location>
</feature>
<dbReference type="OrthoDB" id="128536at2759"/>
<reference evidence="6 7" key="1">
    <citation type="journal article" date="2016" name="Mol. Biol. Evol.">
        <title>Comparative Genomics of Early-Diverging Mushroom-Forming Fungi Provides Insights into the Origins of Lignocellulose Decay Capabilities.</title>
        <authorList>
            <person name="Nagy L.G."/>
            <person name="Riley R."/>
            <person name="Tritt A."/>
            <person name="Adam C."/>
            <person name="Daum C."/>
            <person name="Floudas D."/>
            <person name="Sun H."/>
            <person name="Yadav J.S."/>
            <person name="Pangilinan J."/>
            <person name="Larsson K.H."/>
            <person name="Matsuura K."/>
            <person name="Barry K."/>
            <person name="Labutti K."/>
            <person name="Kuo R."/>
            <person name="Ohm R.A."/>
            <person name="Bhattacharya S.S."/>
            <person name="Shirouzu T."/>
            <person name="Yoshinaga Y."/>
            <person name="Martin F.M."/>
            <person name="Grigoriev I.V."/>
            <person name="Hibbett D.S."/>
        </authorList>
    </citation>
    <scope>NUCLEOTIDE SEQUENCE [LARGE SCALE GENOMIC DNA]</scope>
    <source>
        <strain evidence="6 7">HHB14362 ss-1</strain>
    </source>
</reference>
<dbReference type="PANTHER" id="PTHR14742">
    <property type="entry name" value="RIBONUCLEASE P SUBUNIT P21"/>
    <property type="match status" value="1"/>
</dbReference>
<dbReference type="AlphaFoldDB" id="A0A165V4D5"/>
<organism evidence="6 7">
    <name type="scientific">Neolentinus lepideus HHB14362 ss-1</name>
    <dbReference type="NCBI Taxonomy" id="1314782"/>
    <lineage>
        <taxon>Eukaryota</taxon>
        <taxon>Fungi</taxon>
        <taxon>Dikarya</taxon>
        <taxon>Basidiomycota</taxon>
        <taxon>Agaricomycotina</taxon>
        <taxon>Agaricomycetes</taxon>
        <taxon>Gloeophyllales</taxon>
        <taxon>Gloeophyllaceae</taxon>
        <taxon>Neolentinus</taxon>
    </lineage>
</organism>
<evidence type="ECO:0000256" key="5">
    <source>
        <dbReference type="SAM" id="MobiDB-lite"/>
    </source>
</evidence>
<evidence type="ECO:0000313" key="7">
    <source>
        <dbReference type="Proteomes" id="UP000076761"/>
    </source>
</evidence>
<proteinExistence type="inferred from homology"/>
<accession>A0A165V4D5</accession>
<dbReference type="Pfam" id="PF04032">
    <property type="entry name" value="Rpr2"/>
    <property type="match status" value="1"/>
</dbReference>
<name>A0A165V4D5_9AGAM</name>
<gene>
    <name evidence="6" type="ORF">NEOLEDRAFT_1057004</name>
</gene>
<evidence type="ECO:0000256" key="2">
    <source>
        <dbReference type="ARBA" id="ARBA00022723"/>
    </source>
</evidence>
<evidence type="ECO:0000256" key="1">
    <source>
        <dbReference type="ARBA" id="ARBA00022694"/>
    </source>
</evidence>
<keyword evidence="7" id="KW-1185">Reference proteome</keyword>
<protein>
    <submittedName>
        <fullName evidence="6">Rpr2-domain-containing protein</fullName>
    </submittedName>
</protein>
<dbReference type="InterPro" id="IPR007175">
    <property type="entry name" value="Rpr2/Snm1/Rpp21"/>
</dbReference>
<dbReference type="PANTHER" id="PTHR14742:SF0">
    <property type="entry name" value="RIBONUCLEASE P PROTEIN SUBUNIT P21"/>
    <property type="match status" value="1"/>
</dbReference>
<dbReference type="EMBL" id="KV425555">
    <property type="protein sequence ID" value="KZT29140.1"/>
    <property type="molecule type" value="Genomic_DNA"/>
</dbReference>
<dbReference type="Proteomes" id="UP000076761">
    <property type="component" value="Unassembled WGS sequence"/>
</dbReference>
<dbReference type="GO" id="GO:0008033">
    <property type="term" value="P:tRNA processing"/>
    <property type="evidence" value="ECO:0007669"/>
    <property type="project" value="UniProtKB-KW"/>
</dbReference>
<sequence>MAKKTKDEAPNPNSISNRDILQRLSFLYQAAAYLGTLPVEVSSRSAPYPGGMRKRRKTQGEKHDKRKETILSSDVARAYVDSMKSVGQRTVVKMDPSVKRNLCQSCNSVLMSGTTAAVRVKPSPSHGHVVTYTCTTCKTSRRIPAPPVLAKNPDVKVDGDSGLRSLDAQPVENMDIDAQGDPKLQACSSKKARKTIPARVPPFFDRNVGHVVFCGNDKVQDTTA</sequence>
<evidence type="ECO:0000256" key="4">
    <source>
        <dbReference type="ARBA" id="ARBA00038402"/>
    </source>
</evidence>
<dbReference type="GO" id="GO:0005655">
    <property type="term" value="C:nucleolar ribonuclease P complex"/>
    <property type="evidence" value="ECO:0007669"/>
    <property type="project" value="TreeGrafter"/>
</dbReference>
<keyword evidence="3" id="KW-0862">Zinc</keyword>
<evidence type="ECO:0000313" key="6">
    <source>
        <dbReference type="EMBL" id="KZT29140.1"/>
    </source>
</evidence>
<comment type="similarity">
    <text evidence="4">Belongs to the eukaryotic/archaeal RNase P protein component 4 family.</text>
</comment>
<dbReference type="GO" id="GO:0046872">
    <property type="term" value="F:metal ion binding"/>
    <property type="evidence" value="ECO:0007669"/>
    <property type="project" value="UniProtKB-KW"/>
</dbReference>
<keyword evidence="2" id="KW-0479">Metal-binding</keyword>
<evidence type="ECO:0000256" key="3">
    <source>
        <dbReference type="ARBA" id="ARBA00022833"/>
    </source>
</evidence>